<evidence type="ECO:0000313" key="4">
    <source>
        <dbReference type="EMBL" id="SFD84785.1"/>
    </source>
</evidence>
<dbReference type="AlphaFoldDB" id="A0A1I1VPM6"/>
<name>A0A1I1VPM6_9GAMM</name>
<feature type="domain" description="Histidine-specific methyltransferase SAM-dependent" evidence="3">
    <location>
        <begin position="21"/>
        <end position="318"/>
    </location>
</feature>
<keyword evidence="1 4" id="KW-0489">Methyltransferase</keyword>
<dbReference type="SUPFAM" id="SSF53335">
    <property type="entry name" value="S-adenosyl-L-methionine-dependent methyltransferases"/>
    <property type="match status" value="1"/>
</dbReference>
<organism evidence="4 5">
    <name type="scientific">Thiohalospira halophila DSM 15071</name>
    <dbReference type="NCBI Taxonomy" id="1123397"/>
    <lineage>
        <taxon>Bacteria</taxon>
        <taxon>Pseudomonadati</taxon>
        <taxon>Pseudomonadota</taxon>
        <taxon>Gammaproteobacteria</taxon>
        <taxon>Thiohalospirales</taxon>
        <taxon>Thiohalospiraceae</taxon>
        <taxon>Thiohalospira</taxon>
    </lineage>
</organism>
<dbReference type="OrthoDB" id="5289726at2"/>
<dbReference type="Proteomes" id="UP000198611">
    <property type="component" value="Unassembled WGS sequence"/>
</dbReference>
<dbReference type="PIRSF" id="PIRSF018005">
    <property type="entry name" value="UCP018005"/>
    <property type="match status" value="1"/>
</dbReference>
<dbReference type="PANTHER" id="PTHR43397:SF1">
    <property type="entry name" value="ERGOTHIONEINE BIOSYNTHESIS PROTEIN 1"/>
    <property type="match status" value="1"/>
</dbReference>
<dbReference type="EMBL" id="FOMJ01000010">
    <property type="protein sequence ID" value="SFD84785.1"/>
    <property type="molecule type" value="Genomic_DNA"/>
</dbReference>
<evidence type="ECO:0000313" key="5">
    <source>
        <dbReference type="Proteomes" id="UP000198611"/>
    </source>
</evidence>
<dbReference type="Gene3D" id="3.40.50.150">
    <property type="entry name" value="Vaccinia Virus protein VP39"/>
    <property type="match status" value="1"/>
</dbReference>
<dbReference type="InterPro" id="IPR019257">
    <property type="entry name" value="MeTrfase_dom"/>
</dbReference>
<dbReference type="PANTHER" id="PTHR43397">
    <property type="entry name" value="ERGOTHIONEINE BIOSYNTHESIS PROTEIN 1"/>
    <property type="match status" value="1"/>
</dbReference>
<dbReference type="InterPro" id="IPR029063">
    <property type="entry name" value="SAM-dependent_MTases_sf"/>
</dbReference>
<accession>A0A1I1VPM6</accession>
<proteinExistence type="predicted"/>
<dbReference type="InterPro" id="IPR035094">
    <property type="entry name" value="EgtD"/>
</dbReference>
<dbReference type="NCBIfam" id="TIGR03438">
    <property type="entry name" value="egtD_ergothio"/>
    <property type="match status" value="1"/>
</dbReference>
<dbReference type="STRING" id="1123397.SAMN05660831_02428"/>
<keyword evidence="5" id="KW-1185">Reference proteome</keyword>
<dbReference type="GO" id="GO:0032259">
    <property type="term" value="P:methylation"/>
    <property type="evidence" value="ECO:0007669"/>
    <property type="project" value="UniProtKB-KW"/>
</dbReference>
<protein>
    <submittedName>
        <fullName evidence="4">Dimethylhistidine N-methyltransferase</fullName>
    </submittedName>
</protein>
<sequence length="319" mass="35047">MNETAHDLGPADDAGRAELLEAALAGLRARPRGLSPKFFYDERGSRLFDAICEQPEYYPTRTEMAILETIRAEVAELAGRDTLLVEMGAGAARKVRLLLDALEPAGYLGADISWDFLRECTERLAADYPWLDVRAACVDYSRDFDLPLDPGGPRPLAFFPGSSIGNFHPEEARAVLARLAAALGTGAGLLIGVDLKKDPAILNAAYNDAAGVTAAFNHNLLLRLREELGAELDPDGFAHRAFYNPDAGRVEMHLASQGPQRIELGGELFEFEDGETIHTECSYKYTVEEFQDLGRSAGFAPRRVWTDPEELFSVHYLTT</sequence>
<dbReference type="Pfam" id="PF10017">
    <property type="entry name" value="Methyltransf_33"/>
    <property type="match status" value="1"/>
</dbReference>
<dbReference type="GO" id="GO:0008168">
    <property type="term" value="F:methyltransferase activity"/>
    <property type="evidence" value="ECO:0007669"/>
    <property type="project" value="UniProtKB-KW"/>
</dbReference>
<dbReference type="InterPro" id="IPR017804">
    <property type="entry name" value="MeTrfase_EgtD-like"/>
</dbReference>
<evidence type="ECO:0000259" key="3">
    <source>
        <dbReference type="Pfam" id="PF10017"/>
    </source>
</evidence>
<gene>
    <name evidence="4" type="ORF">SAMN05660831_02428</name>
</gene>
<evidence type="ECO:0000256" key="2">
    <source>
        <dbReference type="ARBA" id="ARBA00022679"/>
    </source>
</evidence>
<reference evidence="4 5" key="1">
    <citation type="submission" date="2016-10" db="EMBL/GenBank/DDBJ databases">
        <authorList>
            <person name="de Groot N.N."/>
        </authorList>
    </citation>
    <scope>NUCLEOTIDE SEQUENCE [LARGE SCALE GENOMIC DNA]</scope>
    <source>
        <strain evidence="4 5">HL3</strain>
    </source>
</reference>
<keyword evidence="2 4" id="KW-0808">Transferase</keyword>
<dbReference type="InterPro" id="IPR051128">
    <property type="entry name" value="EgtD_Methyltrsf_superfamily"/>
</dbReference>
<dbReference type="RefSeq" id="WP_093429040.1">
    <property type="nucleotide sequence ID" value="NZ_FOMJ01000010.1"/>
</dbReference>
<evidence type="ECO:0000256" key="1">
    <source>
        <dbReference type="ARBA" id="ARBA00022603"/>
    </source>
</evidence>